<evidence type="ECO:0000313" key="1">
    <source>
        <dbReference type="EMBL" id="KAE8309167.1"/>
    </source>
</evidence>
<gene>
    <name evidence="1" type="ORF">BDV41DRAFT_548754</name>
</gene>
<accession>A0A5N6VKT0</accession>
<sequence>MDVRSTLLFGRELPRLLQTCWLTLVESVLIQALTTMSSLLFGLKWVLPYTRQLVARLSRGRFLCFLLLFLPSN</sequence>
<dbReference type="Proteomes" id="UP000325433">
    <property type="component" value="Unassembled WGS sequence"/>
</dbReference>
<name>A0A5N6VKT0_9EURO</name>
<organism evidence="1 2">
    <name type="scientific">Aspergillus transmontanensis</name>
    <dbReference type="NCBI Taxonomy" id="1034304"/>
    <lineage>
        <taxon>Eukaryota</taxon>
        <taxon>Fungi</taxon>
        <taxon>Dikarya</taxon>
        <taxon>Ascomycota</taxon>
        <taxon>Pezizomycotina</taxon>
        <taxon>Eurotiomycetes</taxon>
        <taxon>Eurotiomycetidae</taxon>
        <taxon>Eurotiales</taxon>
        <taxon>Aspergillaceae</taxon>
        <taxon>Aspergillus</taxon>
        <taxon>Aspergillus subgen. Circumdati</taxon>
    </lineage>
</organism>
<dbReference type="EMBL" id="ML738371">
    <property type="protein sequence ID" value="KAE8309167.1"/>
    <property type="molecule type" value="Genomic_DNA"/>
</dbReference>
<protein>
    <submittedName>
        <fullName evidence="1">Uncharacterized protein</fullName>
    </submittedName>
</protein>
<proteinExistence type="predicted"/>
<reference evidence="2" key="1">
    <citation type="submission" date="2019-04" db="EMBL/GenBank/DDBJ databases">
        <title>Friends and foes A comparative genomics studyof 23 Aspergillus species from section Flavi.</title>
        <authorList>
            <consortium name="DOE Joint Genome Institute"/>
            <person name="Kjaerbolling I."/>
            <person name="Vesth T."/>
            <person name="Frisvad J.C."/>
            <person name="Nybo J.L."/>
            <person name="Theobald S."/>
            <person name="Kildgaard S."/>
            <person name="Isbrandt T."/>
            <person name="Kuo A."/>
            <person name="Sato A."/>
            <person name="Lyhne E.K."/>
            <person name="Kogle M.E."/>
            <person name="Wiebenga A."/>
            <person name="Kun R.S."/>
            <person name="Lubbers R.J."/>
            <person name="Makela M.R."/>
            <person name="Barry K."/>
            <person name="Chovatia M."/>
            <person name="Clum A."/>
            <person name="Daum C."/>
            <person name="Haridas S."/>
            <person name="He G."/>
            <person name="LaButti K."/>
            <person name="Lipzen A."/>
            <person name="Mondo S."/>
            <person name="Riley R."/>
            <person name="Salamov A."/>
            <person name="Simmons B.A."/>
            <person name="Magnuson J.K."/>
            <person name="Henrissat B."/>
            <person name="Mortensen U.H."/>
            <person name="Larsen T.O."/>
            <person name="Devries R.P."/>
            <person name="Grigoriev I.V."/>
            <person name="Machida M."/>
            <person name="Baker S.E."/>
            <person name="Andersen M.R."/>
        </authorList>
    </citation>
    <scope>NUCLEOTIDE SEQUENCE [LARGE SCALE GENOMIC DNA]</scope>
    <source>
        <strain evidence="2">CBS 130015</strain>
    </source>
</reference>
<dbReference type="AlphaFoldDB" id="A0A5N6VKT0"/>
<keyword evidence="2" id="KW-1185">Reference proteome</keyword>
<evidence type="ECO:0000313" key="2">
    <source>
        <dbReference type="Proteomes" id="UP000325433"/>
    </source>
</evidence>